<dbReference type="RefSeq" id="WP_059611751.1">
    <property type="nucleotide sequence ID" value="NZ_CP013370.1"/>
</dbReference>
<evidence type="ECO:0000256" key="2">
    <source>
        <dbReference type="ARBA" id="ARBA00022801"/>
    </source>
</evidence>
<sequence>MFTPASFVDPREVDAVLDDLLSVPWPPGVEAARVHYDDLGPPIADDIRIEPIASAGVAGQFLTPPLADPARAVIFMHGGGYVFGSLKSHGGLAAEVARAARCRTLQLDYRRAPEHPHPAAVEDACAAYRLLLADGIAPGRIAFVGDSAGGGLVVAALVALRDAGLPLPGATVCLSPWVDLEATGESYETRKHIDPMVERETVDLVRKLYLNGIDPRTPTASPLFADLTGFPPFLIQVGEREILFSDAERLAAKARASGLDVTFEEWPALYHVWHLQFPVLSAARVAIARIGEFIRQHTESQGGAQ</sequence>
<dbReference type="InterPro" id="IPR002168">
    <property type="entry name" value="Lipase_GDXG_HIS_AS"/>
</dbReference>
<accession>A0A102K7T3</accession>
<dbReference type="SUPFAM" id="SSF53474">
    <property type="entry name" value="alpha/beta-Hydrolases"/>
    <property type="match status" value="1"/>
</dbReference>
<reference evidence="3 4" key="1">
    <citation type="submission" date="2015-11" db="EMBL/GenBank/DDBJ databases">
        <title>Expanding the genomic diversity of Burkholderia species for the development of highly accurate diagnostics.</title>
        <authorList>
            <person name="Sahl J."/>
            <person name="Keim P."/>
            <person name="Wagner D."/>
        </authorList>
    </citation>
    <scope>NUCLEOTIDE SEQUENCE [LARGE SCALE GENOMIC DNA]</scope>
    <source>
        <strain evidence="3 4">RF32-BP4</strain>
    </source>
</reference>
<dbReference type="PANTHER" id="PTHR48081:SF30">
    <property type="entry name" value="ACETYL-HYDROLASE LIPR-RELATED"/>
    <property type="match status" value="1"/>
</dbReference>
<evidence type="ECO:0000313" key="3">
    <source>
        <dbReference type="EMBL" id="KUZ88812.1"/>
    </source>
</evidence>
<protein>
    <submittedName>
        <fullName evidence="3">Uncharacterized protein</fullName>
    </submittedName>
</protein>
<dbReference type="EMBL" id="LOTN01000036">
    <property type="protein sequence ID" value="KUZ88812.1"/>
    <property type="molecule type" value="Genomic_DNA"/>
</dbReference>
<dbReference type="Gene3D" id="3.40.50.1820">
    <property type="entry name" value="alpha/beta hydrolase"/>
    <property type="match status" value="1"/>
</dbReference>
<dbReference type="InterPro" id="IPR050300">
    <property type="entry name" value="GDXG_lipolytic_enzyme"/>
</dbReference>
<dbReference type="InterPro" id="IPR029058">
    <property type="entry name" value="AB_hydrolase_fold"/>
</dbReference>
<proteinExistence type="inferred from homology"/>
<dbReference type="AlphaFoldDB" id="A0A102K7T3"/>
<dbReference type="InterPro" id="IPR013094">
    <property type="entry name" value="AB_hydrolase_3"/>
</dbReference>
<dbReference type="GO" id="GO:0004806">
    <property type="term" value="F:triacylglycerol lipase activity"/>
    <property type="evidence" value="ECO:0007669"/>
    <property type="project" value="TreeGrafter"/>
</dbReference>
<organism evidence="3 4">
    <name type="scientific">Burkholderia ubonensis</name>
    <dbReference type="NCBI Taxonomy" id="101571"/>
    <lineage>
        <taxon>Bacteria</taxon>
        <taxon>Pseudomonadati</taxon>
        <taxon>Pseudomonadota</taxon>
        <taxon>Betaproteobacteria</taxon>
        <taxon>Burkholderiales</taxon>
        <taxon>Burkholderiaceae</taxon>
        <taxon>Burkholderia</taxon>
        <taxon>Burkholderia cepacia complex</taxon>
    </lineage>
</organism>
<name>A0A102K7T3_9BURK</name>
<evidence type="ECO:0000313" key="4">
    <source>
        <dbReference type="Proteomes" id="UP000065521"/>
    </source>
</evidence>
<keyword evidence="2" id="KW-0378">Hydrolase</keyword>
<gene>
    <name evidence="3" type="ORF">WI38_18775</name>
</gene>
<comment type="similarity">
    <text evidence="1">Belongs to the 'GDXG' lipolytic enzyme family.</text>
</comment>
<comment type="caution">
    <text evidence="3">The sequence shown here is derived from an EMBL/GenBank/DDBJ whole genome shotgun (WGS) entry which is preliminary data.</text>
</comment>
<dbReference type="PANTHER" id="PTHR48081">
    <property type="entry name" value="AB HYDROLASE SUPERFAMILY PROTEIN C4A8.06C"/>
    <property type="match status" value="1"/>
</dbReference>
<dbReference type="Pfam" id="PF07859">
    <property type="entry name" value="Abhydrolase_3"/>
    <property type="match status" value="1"/>
</dbReference>
<dbReference type="PROSITE" id="PS01173">
    <property type="entry name" value="LIPASE_GDXG_HIS"/>
    <property type="match status" value="1"/>
</dbReference>
<dbReference type="Proteomes" id="UP000065521">
    <property type="component" value="Unassembled WGS sequence"/>
</dbReference>
<evidence type="ECO:0000256" key="1">
    <source>
        <dbReference type="ARBA" id="ARBA00010515"/>
    </source>
</evidence>